<feature type="transmembrane region" description="Helical" evidence="10">
    <location>
        <begin position="130"/>
        <end position="155"/>
    </location>
</feature>
<dbReference type="SMART" id="SM00756">
    <property type="entry name" value="VKc"/>
    <property type="match status" value="1"/>
</dbReference>
<evidence type="ECO:0000256" key="7">
    <source>
        <dbReference type="ARBA" id="ARBA00023136"/>
    </source>
</evidence>
<keyword evidence="8" id="KW-1015">Disulfide bond</keyword>
<keyword evidence="13" id="KW-1185">Reference proteome</keyword>
<evidence type="ECO:0000256" key="1">
    <source>
        <dbReference type="ARBA" id="ARBA00004141"/>
    </source>
</evidence>
<evidence type="ECO:0000313" key="12">
    <source>
        <dbReference type="EMBL" id="SDQ45099.1"/>
    </source>
</evidence>
<dbReference type="RefSeq" id="WP_090377841.1">
    <property type="nucleotide sequence ID" value="NZ_FNLC01000001.1"/>
</dbReference>
<keyword evidence="3 10" id="KW-0812">Transmembrane</keyword>
<dbReference type="AlphaFoldDB" id="A0A1H1AZL2"/>
<name>A0A1H1AZL2_NATTX</name>
<keyword evidence="6" id="KW-0560">Oxidoreductase</keyword>
<keyword evidence="5 10" id="KW-1133">Transmembrane helix</keyword>
<evidence type="ECO:0000313" key="13">
    <source>
        <dbReference type="Proteomes" id="UP000198848"/>
    </source>
</evidence>
<proteinExistence type="inferred from homology"/>
<dbReference type="PANTHER" id="PTHR34573:SF1">
    <property type="entry name" value="VITAMIN K EPOXIDE REDUCTASE DOMAIN-CONTAINING PROTEIN"/>
    <property type="match status" value="1"/>
</dbReference>
<dbReference type="GO" id="GO:0048038">
    <property type="term" value="F:quinone binding"/>
    <property type="evidence" value="ECO:0007669"/>
    <property type="project" value="UniProtKB-KW"/>
</dbReference>
<evidence type="ECO:0000256" key="5">
    <source>
        <dbReference type="ARBA" id="ARBA00022989"/>
    </source>
</evidence>
<dbReference type="STRING" id="1095778.SAMN04489842_0868"/>
<dbReference type="Proteomes" id="UP000198848">
    <property type="component" value="Unassembled WGS sequence"/>
</dbReference>
<keyword evidence="9" id="KW-0676">Redox-active center</keyword>
<dbReference type="InterPro" id="IPR038354">
    <property type="entry name" value="VKOR_sf"/>
</dbReference>
<reference evidence="13" key="1">
    <citation type="submission" date="2016-10" db="EMBL/GenBank/DDBJ databases">
        <authorList>
            <person name="Varghese N."/>
            <person name="Submissions S."/>
        </authorList>
    </citation>
    <scope>NUCLEOTIDE SEQUENCE [LARGE SCALE GENOMIC DNA]</scope>
    <source>
        <strain evidence="13">DSM 24767</strain>
    </source>
</reference>
<organism evidence="12 13">
    <name type="scientific">Natronobacterium texcoconense</name>
    <dbReference type="NCBI Taxonomy" id="1095778"/>
    <lineage>
        <taxon>Archaea</taxon>
        <taxon>Methanobacteriati</taxon>
        <taxon>Methanobacteriota</taxon>
        <taxon>Stenosarchaea group</taxon>
        <taxon>Halobacteria</taxon>
        <taxon>Halobacteriales</taxon>
        <taxon>Natrialbaceae</taxon>
        <taxon>Natronobacterium</taxon>
    </lineage>
</organism>
<evidence type="ECO:0000256" key="4">
    <source>
        <dbReference type="ARBA" id="ARBA00022719"/>
    </source>
</evidence>
<accession>A0A1H1AZL2</accession>
<dbReference type="EMBL" id="FNLC01000001">
    <property type="protein sequence ID" value="SDQ45099.1"/>
    <property type="molecule type" value="Genomic_DNA"/>
</dbReference>
<evidence type="ECO:0000256" key="9">
    <source>
        <dbReference type="ARBA" id="ARBA00023284"/>
    </source>
</evidence>
<evidence type="ECO:0000256" key="10">
    <source>
        <dbReference type="SAM" id="Phobius"/>
    </source>
</evidence>
<gene>
    <name evidence="12" type="ORF">SAMN04489842_0868</name>
</gene>
<dbReference type="OrthoDB" id="200082at2157"/>
<evidence type="ECO:0000256" key="8">
    <source>
        <dbReference type="ARBA" id="ARBA00023157"/>
    </source>
</evidence>
<evidence type="ECO:0000256" key="3">
    <source>
        <dbReference type="ARBA" id="ARBA00022692"/>
    </source>
</evidence>
<evidence type="ECO:0000259" key="11">
    <source>
        <dbReference type="SMART" id="SM00756"/>
    </source>
</evidence>
<feature type="transmembrane region" description="Helical" evidence="10">
    <location>
        <begin position="21"/>
        <end position="50"/>
    </location>
</feature>
<feature type="domain" description="Vitamin K epoxide reductase" evidence="11">
    <location>
        <begin position="21"/>
        <end position="155"/>
    </location>
</feature>
<protein>
    <submittedName>
        <fullName evidence="12">Vitamin K epoxide reductase family protein</fullName>
    </submittedName>
</protein>
<feature type="transmembrane region" description="Helical" evidence="10">
    <location>
        <begin position="103"/>
        <end position="124"/>
    </location>
</feature>
<dbReference type="GO" id="GO:0016020">
    <property type="term" value="C:membrane"/>
    <property type="evidence" value="ECO:0007669"/>
    <property type="project" value="UniProtKB-SubCell"/>
</dbReference>
<feature type="transmembrane region" description="Helical" evidence="10">
    <location>
        <begin position="176"/>
        <end position="202"/>
    </location>
</feature>
<dbReference type="Pfam" id="PF07884">
    <property type="entry name" value="VKOR"/>
    <property type="match status" value="1"/>
</dbReference>
<comment type="similarity">
    <text evidence="2">Belongs to the VKOR family.</text>
</comment>
<dbReference type="InterPro" id="IPR012932">
    <property type="entry name" value="VKOR"/>
</dbReference>
<feature type="transmembrane region" description="Helical" evidence="10">
    <location>
        <begin position="70"/>
        <end position="96"/>
    </location>
</feature>
<keyword evidence="4" id="KW-0874">Quinone</keyword>
<comment type="subcellular location">
    <subcellularLocation>
        <location evidence="1">Membrane</location>
        <topology evidence="1">Multi-pass membrane protein</topology>
    </subcellularLocation>
</comment>
<evidence type="ECO:0000256" key="2">
    <source>
        <dbReference type="ARBA" id="ARBA00006214"/>
    </source>
</evidence>
<dbReference type="CDD" id="cd10546">
    <property type="entry name" value="VKOR"/>
    <property type="match status" value="1"/>
</dbReference>
<dbReference type="Gene3D" id="1.20.1440.130">
    <property type="entry name" value="VKOR domain"/>
    <property type="match status" value="1"/>
</dbReference>
<dbReference type="PANTHER" id="PTHR34573">
    <property type="entry name" value="VKC DOMAIN-CONTAINING PROTEIN"/>
    <property type="match status" value="1"/>
</dbReference>
<evidence type="ECO:0000256" key="6">
    <source>
        <dbReference type="ARBA" id="ARBA00023002"/>
    </source>
</evidence>
<sequence>MSTQTRSIQSFDSEWEYASSVSFLFGAFAAVAIVGWLASTLLTAIHVFAIPAIPADAPVQGSMEVITSQWAYVFGVPLATFGAFYYLTTLGLTLWWFDTRHPLIVKILTPITASGVVFSAFFVWLQLVPIGAICPFCMMSAAATVILFGLELAILRQSNAPPLSEMVGDFGRLLGQTNVAVVVVPMLIGLVSVGGMFLIPLLPLPDPVPFA</sequence>
<keyword evidence="7 10" id="KW-0472">Membrane</keyword>
<dbReference type="GO" id="GO:0016491">
    <property type="term" value="F:oxidoreductase activity"/>
    <property type="evidence" value="ECO:0007669"/>
    <property type="project" value="UniProtKB-KW"/>
</dbReference>